<keyword evidence="2" id="KW-0808">Transferase</keyword>
<dbReference type="AlphaFoldDB" id="A0A4R7JIL6"/>
<dbReference type="SUPFAM" id="SSF53271">
    <property type="entry name" value="PRTase-like"/>
    <property type="match status" value="1"/>
</dbReference>
<dbReference type="CDD" id="cd06223">
    <property type="entry name" value="PRTases_typeI"/>
    <property type="match status" value="1"/>
</dbReference>
<dbReference type="InterPro" id="IPR029057">
    <property type="entry name" value="PRTase-like"/>
</dbReference>
<dbReference type="Proteomes" id="UP000295830">
    <property type="component" value="Unassembled WGS sequence"/>
</dbReference>
<organism evidence="2 3">
    <name type="scientific">Halospina denitrificans</name>
    <dbReference type="NCBI Taxonomy" id="332522"/>
    <lineage>
        <taxon>Bacteria</taxon>
        <taxon>Pseudomonadati</taxon>
        <taxon>Pseudomonadota</taxon>
        <taxon>Gammaproteobacteria</taxon>
        <taxon>Halospina</taxon>
    </lineage>
</organism>
<protein>
    <submittedName>
        <fullName evidence="2">Putative phosphoribosyltransferase</fullName>
    </submittedName>
</protein>
<dbReference type="Gene3D" id="3.40.50.2020">
    <property type="match status" value="1"/>
</dbReference>
<name>A0A4R7JIL6_9GAMM</name>
<feature type="domain" description="Phosphoribosyltransferase" evidence="1">
    <location>
        <begin position="5"/>
        <end position="176"/>
    </location>
</feature>
<accession>A0A4R7JIL6</accession>
<keyword evidence="3" id="KW-1185">Reference proteome</keyword>
<sequence length="212" mass="23267">MYEDREDAAETLARELIEYRGQNPLVLAIPRGAVPMAAQIARALQGELDVVLVHKLGAPGNPEFAVGAVSEDGTVYIADHAQRLGIDERYLQRETDQQLEVLRRRREQYTPVRLSIDPRDRIVIVVDDGIATGATMLAALKAVRAQQPSRLIAAVGVAPPETLERMRAIADDVVCPLKPQRFRAVGEFFRTFGQVDDAEVVSILSGASGKQQ</sequence>
<evidence type="ECO:0000259" key="1">
    <source>
        <dbReference type="Pfam" id="PF00156"/>
    </source>
</evidence>
<dbReference type="EMBL" id="SOAX01000007">
    <property type="protein sequence ID" value="TDT37752.1"/>
    <property type="molecule type" value="Genomic_DNA"/>
</dbReference>
<keyword evidence="2" id="KW-0328">Glycosyltransferase</keyword>
<comment type="caution">
    <text evidence="2">The sequence shown here is derived from an EMBL/GenBank/DDBJ whole genome shotgun (WGS) entry which is preliminary data.</text>
</comment>
<dbReference type="OrthoDB" id="9810066at2"/>
<dbReference type="InterPro" id="IPR000836">
    <property type="entry name" value="PRTase_dom"/>
</dbReference>
<reference evidence="2 3" key="1">
    <citation type="submission" date="2019-03" db="EMBL/GenBank/DDBJ databases">
        <title>Genomic Encyclopedia of Type Strains, Phase IV (KMG-IV): sequencing the most valuable type-strain genomes for metagenomic binning, comparative biology and taxonomic classification.</title>
        <authorList>
            <person name="Goeker M."/>
        </authorList>
    </citation>
    <scope>NUCLEOTIDE SEQUENCE [LARGE SCALE GENOMIC DNA]</scope>
    <source>
        <strain evidence="2 3">DSM 15505</strain>
    </source>
</reference>
<dbReference type="Gene3D" id="3.30.1310.20">
    <property type="entry name" value="PRTase-like"/>
    <property type="match status" value="1"/>
</dbReference>
<dbReference type="RefSeq" id="WP_133736947.1">
    <property type="nucleotide sequence ID" value="NZ_SOAX01000007.1"/>
</dbReference>
<gene>
    <name evidence="2" type="ORF">DES49_2712</name>
</gene>
<dbReference type="GO" id="GO:0016757">
    <property type="term" value="F:glycosyltransferase activity"/>
    <property type="evidence" value="ECO:0007669"/>
    <property type="project" value="UniProtKB-KW"/>
</dbReference>
<evidence type="ECO:0000313" key="2">
    <source>
        <dbReference type="EMBL" id="TDT37752.1"/>
    </source>
</evidence>
<dbReference type="Pfam" id="PF00156">
    <property type="entry name" value="Pribosyltran"/>
    <property type="match status" value="1"/>
</dbReference>
<proteinExistence type="predicted"/>
<evidence type="ECO:0000313" key="3">
    <source>
        <dbReference type="Proteomes" id="UP000295830"/>
    </source>
</evidence>